<organism evidence="8 9">
    <name type="scientific">Flaviaesturariibacter aridisoli</name>
    <dbReference type="NCBI Taxonomy" id="2545761"/>
    <lineage>
        <taxon>Bacteria</taxon>
        <taxon>Pseudomonadati</taxon>
        <taxon>Bacteroidota</taxon>
        <taxon>Chitinophagia</taxon>
        <taxon>Chitinophagales</taxon>
        <taxon>Chitinophagaceae</taxon>
        <taxon>Flaviaestuariibacter</taxon>
    </lineage>
</organism>
<keyword evidence="9" id="KW-1185">Reference proteome</keyword>
<dbReference type="GO" id="GO:0046654">
    <property type="term" value="P:tetrahydrofolate biosynthetic process"/>
    <property type="evidence" value="ECO:0007669"/>
    <property type="project" value="UniProtKB-UniRule"/>
</dbReference>
<dbReference type="OrthoDB" id="9803748at2"/>
<evidence type="ECO:0000256" key="6">
    <source>
        <dbReference type="RuleBase" id="RU362079"/>
    </source>
</evidence>
<dbReference type="Proteomes" id="UP000295164">
    <property type="component" value="Unassembled WGS sequence"/>
</dbReference>
<dbReference type="InterPro" id="IPR006157">
    <property type="entry name" value="FolB_dom"/>
</dbReference>
<evidence type="ECO:0000256" key="4">
    <source>
        <dbReference type="ARBA" id="ARBA00022909"/>
    </source>
</evidence>
<evidence type="ECO:0000256" key="3">
    <source>
        <dbReference type="ARBA" id="ARBA00005708"/>
    </source>
</evidence>
<accession>A0A4R4E108</accession>
<dbReference type="GO" id="GO:0046656">
    <property type="term" value="P:folic acid biosynthetic process"/>
    <property type="evidence" value="ECO:0007669"/>
    <property type="project" value="UniProtKB-UniRule"/>
</dbReference>
<dbReference type="Pfam" id="PF02152">
    <property type="entry name" value="FolB"/>
    <property type="match status" value="1"/>
</dbReference>
<dbReference type="SMART" id="SM00905">
    <property type="entry name" value="FolB"/>
    <property type="match status" value="1"/>
</dbReference>
<dbReference type="PANTHER" id="PTHR42844:SF1">
    <property type="entry name" value="DIHYDRONEOPTERIN ALDOLASE 1-RELATED"/>
    <property type="match status" value="1"/>
</dbReference>
<evidence type="ECO:0000313" key="9">
    <source>
        <dbReference type="Proteomes" id="UP000295164"/>
    </source>
</evidence>
<dbReference type="SUPFAM" id="SSF55620">
    <property type="entry name" value="Tetrahydrobiopterin biosynthesis enzymes-like"/>
    <property type="match status" value="1"/>
</dbReference>
<dbReference type="GO" id="GO:0005737">
    <property type="term" value="C:cytoplasm"/>
    <property type="evidence" value="ECO:0007669"/>
    <property type="project" value="TreeGrafter"/>
</dbReference>
<comment type="pathway">
    <text evidence="2 6">Cofactor biosynthesis; tetrahydrofolate biosynthesis; 2-amino-4-hydroxy-6-hydroxymethyl-7,8-dihydropteridine diphosphate from 7,8-dihydroneopterin triphosphate: step 3/4.</text>
</comment>
<keyword evidence="5 6" id="KW-0456">Lyase</keyword>
<dbReference type="EMBL" id="SKFH01000022">
    <property type="protein sequence ID" value="TCZ69333.1"/>
    <property type="molecule type" value="Genomic_DNA"/>
</dbReference>
<dbReference type="InterPro" id="IPR006156">
    <property type="entry name" value="Dihydroneopterin_aldolase"/>
</dbReference>
<gene>
    <name evidence="8" type="primary">folB</name>
    <name evidence="8" type="ORF">E0486_12525</name>
</gene>
<evidence type="ECO:0000259" key="7">
    <source>
        <dbReference type="SMART" id="SM00905"/>
    </source>
</evidence>
<dbReference type="Gene3D" id="3.30.1130.10">
    <property type="match status" value="1"/>
</dbReference>
<dbReference type="InterPro" id="IPR043133">
    <property type="entry name" value="GTP-CH-I_C/QueF"/>
</dbReference>
<sequence>MTPYFTIALEGLRFQAPHGVYAGEADTGNAFEVDLRLEVDGSASVDSIHDTVNYVEAYGLLRGIFLQRQALLETLCQQIAAALEARFPQLRGLDVSIRKLTPAIDHFQGSVRVSLRKAYNPEP</sequence>
<dbReference type="NCBIfam" id="TIGR00525">
    <property type="entry name" value="folB"/>
    <property type="match status" value="1"/>
</dbReference>
<comment type="caution">
    <text evidence="8">The sequence shown here is derived from an EMBL/GenBank/DDBJ whole genome shotgun (WGS) entry which is preliminary data.</text>
</comment>
<evidence type="ECO:0000256" key="1">
    <source>
        <dbReference type="ARBA" id="ARBA00001353"/>
    </source>
</evidence>
<comment type="catalytic activity">
    <reaction evidence="1 6">
        <text>7,8-dihydroneopterin = 6-hydroxymethyl-7,8-dihydropterin + glycolaldehyde</text>
        <dbReference type="Rhea" id="RHEA:10540"/>
        <dbReference type="ChEBI" id="CHEBI:17001"/>
        <dbReference type="ChEBI" id="CHEBI:17071"/>
        <dbReference type="ChEBI" id="CHEBI:44841"/>
        <dbReference type="EC" id="4.1.2.25"/>
    </reaction>
</comment>
<reference evidence="8 9" key="1">
    <citation type="submission" date="2019-03" db="EMBL/GenBank/DDBJ databases">
        <authorList>
            <person name="Kim M.K.M."/>
        </authorList>
    </citation>
    <scope>NUCLEOTIDE SEQUENCE [LARGE SCALE GENOMIC DNA]</scope>
    <source>
        <strain evidence="8 9">17J68-15</strain>
    </source>
</reference>
<comment type="function">
    <text evidence="6">Catalyzes the conversion of 7,8-dihydroneopterin to 6-hydroxymethyl-7,8-dihydropterin.</text>
</comment>
<protein>
    <recommendedName>
        <fullName evidence="6">7,8-dihydroneopterin aldolase</fullName>
        <ecNumber evidence="6">4.1.2.25</ecNumber>
    </recommendedName>
</protein>
<dbReference type="AlphaFoldDB" id="A0A4R4E108"/>
<evidence type="ECO:0000313" key="8">
    <source>
        <dbReference type="EMBL" id="TCZ69333.1"/>
    </source>
</evidence>
<evidence type="ECO:0000256" key="5">
    <source>
        <dbReference type="ARBA" id="ARBA00023239"/>
    </source>
</evidence>
<name>A0A4R4E108_9BACT</name>
<comment type="similarity">
    <text evidence="3 6">Belongs to the DHNA family.</text>
</comment>
<feature type="domain" description="Dihydroneopterin aldolase/epimerase" evidence="7">
    <location>
        <begin position="7"/>
        <end position="117"/>
    </location>
</feature>
<dbReference type="UniPathway" id="UPA00077">
    <property type="reaction ID" value="UER00154"/>
</dbReference>
<dbReference type="GO" id="GO:0004150">
    <property type="term" value="F:dihydroneopterin aldolase activity"/>
    <property type="evidence" value="ECO:0007669"/>
    <property type="project" value="UniProtKB-UniRule"/>
</dbReference>
<dbReference type="RefSeq" id="WP_131852525.1">
    <property type="nucleotide sequence ID" value="NZ_SKFH01000022.1"/>
</dbReference>
<keyword evidence="4 6" id="KW-0289">Folate biosynthesis</keyword>
<dbReference type="PANTHER" id="PTHR42844">
    <property type="entry name" value="DIHYDRONEOPTERIN ALDOLASE 1-RELATED"/>
    <property type="match status" value="1"/>
</dbReference>
<evidence type="ECO:0000256" key="2">
    <source>
        <dbReference type="ARBA" id="ARBA00005013"/>
    </source>
</evidence>
<dbReference type="EC" id="4.1.2.25" evidence="6"/>
<proteinExistence type="inferred from homology"/>